<dbReference type="NCBIfam" id="TIGR00455">
    <property type="entry name" value="apsK"/>
    <property type="match status" value="1"/>
</dbReference>
<dbReference type="PANTHER" id="PTHR11055:SF1">
    <property type="entry name" value="PAPS SYNTHETASE, ISOFORM D"/>
    <property type="match status" value="1"/>
</dbReference>
<gene>
    <name evidence="16" type="primary">cysC_2</name>
    <name evidence="13" type="synonym">cysC</name>
    <name evidence="16" type="ORF">LMG28138_01429</name>
</gene>
<keyword evidence="6 13" id="KW-0808">Transferase</keyword>
<evidence type="ECO:0000256" key="9">
    <source>
        <dbReference type="ARBA" id="ARBA00022840"/>
    </source>
</evidence>
<comment type="function">
    <text evidence="2 13 14">Catalyzes the synthesis of activated sulfate.</text>
</comment>
<comment type="similarity">
    <text evidence="4 13 14">Belongs to the APS kinase family.</text>
</comment>
<evidence type="ECO:0000313" key="17">
    <source>
        <dbReference type="Proteomes" id="UP000494115"/>
    </source>
</evidence>
<comment type="pathway">
    <text evidence="3 13 14">Sulfur metabolism; hydrogen sulfide biosynthesis; sulfite from sulfate: step 2/3.</text>
</comment>
<dbReference type="Pfam" id="PF01583">
    <property type="entry name" value="APS_kinase"/>
    <property type="match status" value="1"/>
</dbReference>
<dbReference type="RefSeq" id="WP_217478381.1">
    <property type="nucleotide sequence ID" value="NZ_CADIKM010000004.1"/>
</dbReference>
<protein>
    <recommendedName>
        <fullName evidence="5 13">Adenylyl-sulfate kinase</fullName>
        <ecNumber evidence="5 13">2.7.1.25</ecNumber>
    </recommendedName>
    <alternativeName>
        <fullName evidence="11 13">APS kinase</fullName>
    </alternativeName>
    <alternativeName>
        <fullName evidence="12 13">ATP adenosine-5'-phosphosulfate 3'-phosphotransferase</fullName>
    </alternativeName>
    <alternativeName>
        <fullName evidence="10 13">Adenosine-5'-phosphosulfate kinase</fullName>
    </alternativeName>
</protein>
<feature type="domain" description="APS kinase" evidence="15">
    <location>
        <begin position="17"/>
        <end position="163"/>
    </location>
</feature>
<evidence type="ECO:0000256" key="10">
    <source>
        <dbReference type="ARBA" id="ARBA00029724"/>
    </source>
</evidence>
<dbReference type="Gene3D" id="3.40.50.300">
    <property type="entry name" value="P-loop containing nucleotide triphosphate hydrolases"/>
    <property type="match status" value="1"/>
</dbReference>
<sequence length="191" mass="20548">MNSNASSPLASQAVAPVFWLTGLSGAGKSTLAEGASQHLFASGIKCILIDGDVLRAGLSSDLGFTAEDRAENVRRAAEIASLCANASIVTFVSLVSPFEVDRKRARQIVGDKFHEIFVDASFPVCSERDVKGLYKRAAEGKIPHFTGLDSPYERPRSAELVIDTMANDLKTCVDMLVNYAYQNGVGDRIHP</sequence>
<dbReference type="HAMAP" id="MF_00065">
    <property type="entry name" value="Adenylyl_sulf_kinase"/>
    <property type="match status" value="1"/>
</dbReference>
<dbReference type="SUPFAM" id="SSF52540">
    <property type="entry name" value="P-loop containing nucleoside triphosphate hydrolases"/>
    <property type="match status" value="1"/>
</dbReference>
<dbReference type="EC" id="2.7.1.25" evidence="5 13"/>
<accession>A0A6S7B1B2</accession>
<keyword evidence="13" id="KW-0597">Phosphoprotein</keyword>
<dbReference type="GO" id="GO:0000103">
    <property type="term" value="P:sulfate assimilation"/>
    <property type="evidence" value="ECO:0007669"/>
    <property type="project" value="UniProtKB-UniRule"/>
</dbReference>
<keyword evidence="9 13" id="KW-0067">ATP-binding</keyword>
<comment type="catalytic activity">
    <reaction evidence="1 13 14">
        <text>adenosine 5'-phosphosulfate + ATP = 3'-phosphoadenylyl sulfate + ADP + H(+)</text>
        <dbReference type="Rhea" id="RHEA:24152"/>
        <dbReference type="ChEBI" id="CHEBI:15378"/>
        <dbReference type="ChEBI" id="CHEBI:30616"/>
        <dbReference type="ChEBI" id="CHEBI:58243"/>
        <dbReference type="ChEBI" id="CHEBI:58339"/>
        <dbReference type="ChEBI" id="CHEBI:456216"/>
        <dbReference type="EC" id="2.7.1.25"/>
    </reaction>
</comment>
<evidence type="ECO:0000256" key="13">
    <source>
        <dbReference type="HAMAP-Rule" id="MF_00065"/>
    </source>
</evidence>
<evidence type="ECO:0000256" key="14">
    <source>
        <dbReference type="RuleBase" id="RU004347"/>
    </source>
</evidence>
<keyword evidence="17" id="KW-1185">Reference proteome</keyword>
<dbReference type="NCBIfam" id="NF003013">
    <property type="entry name" value="PRK03846.1"/>
    <property type="match status" value="1"/>
</dbReference>
<evidence type="ECO:0000256" key="6">
    <source>
        <dbReference type="ARBA" id="ARBA00022679"/>
    </source>
</evidence>
<dbReference type="Proteomes" id="UP000494115">
    <property type="component" value="Unassembled WGS sequence"/>
</dbReference>
<feature type="binding site" evidence="13">
    <location>
        <begin position="22"/>
        <end position="29"/>
    </location>
    <ligand>
        <name>ATP</name>
        <dbReference type="ChEBI" id="CHEBI:30616"/>
    </ligand>
</feature>
<dbReference type="InterPro" id="IPR059117">
    <property type="entry name" value="APS_kinase_dom"/>
</dbReference>
<dbReference type="GO" id="GO:0004020">
    <property type="term" value="F:adenylylsulfate kinase activity"/>
    <property type="evidence" value="ECO:0007669"/>
    <property type="project" value="UniProtKB-UniRule"/>
</dbReference>
<evidence type="ECO:0000256" key="3">
    <source>
        <dbReference type="ARBA" id="ARBA00004806"/>
    </source>
</evidence>
<dbReference type="EMBL" id="CADIKM010000004">
    <property type="protein sequence ID" value="CAB3782057.1"/>
    <property type="molecule type" value="Genomic_DNA"/>
</dbReference>
<dbReference type="UniPathway" id="UPA00140">
    <property type="reaction ID" value="UER00205"/>
</dbReference>
<evidence type="ECO:0000256" key="7">
    <source>
        <dbReference type="ARBA" id="ARBA00022741"/>
    </source>
</evidence>
<evidence type="ECO:0000313" key="16">
    <source>
        <dbReference type="EMBL" id="CAB3782057.1"/>
    </source>
</evidence>
<evidence type="ECO:0000256" key="11">
    <source>
        <dbReference type="ARBA" id="ARBA00031393"/>
    </source>
</evidence>
<organism evidence="16 17">
    <name type="scientific">Pararobbsia alpina</name>
    <dbReference type="NCBI Taxonomy" id="621374"/>
    <lineage>
        <taxon>Bacteria</taxon>
        <taxon>Pseudomonadati</taxon>
        <taxon>Pseudomonadota</taxon>
        <taxon>Betaproteobacteria</taxon>
        <taxon>Burkholderiales</taxon>
        <taxon>Burkholderiaceae</taxon>
        <taxon>Pararobbsia</taxon>
    </lineage>
</organism>
<evidence type="ECO:0000256" key="2">
    <source>
        <dbReference type="ARBA" id="ARBA00002632"/>
    </source>
</evidence>
<evidence type="ECO:0000256" key="8">
    <source>
        <dbReference type="ARBA" id="ARBA00022777"/>
    </source>
</evidence>
<evidence type="ECO:0000256" key="4">
    <source>
        <dbReference type="ARBA" id="ARBA00007008"/>
    </source>
</evidence>
<dbReference type="AlphaFoldDB" id="A0A6S7B1B2"/>
<evidence type="ECO:0000256" key="12">
    <source>
        <dbReference type="ARBA" id="ARBA00031464"/>
    </source>
</evidence>
<name>A0A6S7B1B2_9BURK</name>
<dbReference type="CDD" id="cd02027">
    <property type="entry name" value="APSK"/>
    <property type="match status" value="1"/>
</dbReference>
<dbReference type="PANTHER" id="PTHR11055">
    <property type="entry name" value="BIFUNCTIONAL 3'-PHOSPHOADENOSINE 5'-PHOSPHOSULFATE SYNTHASE"/>
    <property type="match status" value="1"/>
</dbReference>
<dbReference type="InterPro" id="IPR027417">
    <property type="entry name" value="P-loop_NTPase"/>
</dbReference>
<dbReference type="GO" id="GO:0005524">
    <property type="term" value="F:ATP binding"/>
    <property type="evidence" value="ECO:0007669"/>
    <property type="project" value="UniProtKB-UniRule"/>
</dbReference>
<evidence type="ECO:0000256" key="1">
    <source>
        <dbReference type="ARBA" id="ARBA00001823"/>
    </source>
</evidence>
<reference evidence="16 17" key="1">
    <citation type="submission" date="2020-04" db="EMBL/GenBank/DDBJ databases">
        <authorList>
            <person name="De Canck E."/>
        </authorList>
    </citation>
    <scope>NUCLEOTIDE SEQUENCE [LARGE SCALE GENOMIC DNA]</scope>
    <source>
        <strain evidence="16 17">LMG 28138</strain>
    </source>
</reference>
<evidence type="ECO:0000256" key="5">
    <source>
        <dbReference type="ARBA" id="ARBA00012121"/>
    </source>
</evidence>
<keyword evidence="7 13" id="KW-0547">Nucleotide-binding</keyword>
<dbReference type="InterPro" id="IPR002891">
    <property type="entry name" value="APS"/>
</dbReference>
<feature type="active site" description="Phosphoserine intermediate" evidence="13">
    <location>
        <position position="96"/>
    </location>
</feature>
<proteinExistence type="inferred from homology"/>
<keyword evidence="8 13" id="KW-0418">Kinase</keyword>
<evidence type="ECO:0000259" key="15">
    <source>
        <dbReference type="Pfam" id="PF01583"/>
    </source>
</evidence>
<dbReference type="GO" id="GO:0070814">
    <property type="term" value="P:hydrogen sulfide biosynthetic process"/>
    <property type="evidence" value="ECO:0007669"/>
    <property type="project" value="UniProtKB-UniRule"/>
</dbReference>